<reference evidence="3 4" key="1">
    <citation type="submission" date="2019-11" db="EMBL/GenBank/DDBJ databases">
        <title>Escherichia alba sp. nov. isolated from the gut of plastic-eating superworms Zophobas atratus.</title>
        <authorList>
            <person name="Yang Y."/>
        </authorList>
    </citation>
    <scope>NUCLEOTIDE SEQUENCE [LARGE SCALE GENOMIC DNA]</scope>
    <source>
        <strain evidence="4">BIT-B35</strain>
    </source>
</reference>
<dbReference type="Pfam" id="PF18426">
    <property type="entry name" value="Tli4_C"/>
    <property type="match status" value="1"/>
</dbReference>
<comment type="caution">
    <text evidence="3">The sequence shown here is derived from an EMBL/GenBank/DDBJ whole genome shotgun (WGS) entry which is preliminary data.</text>
</comment>
<keyword evidence="4" id="KW-1185">Reference proteome</keyword>
<evidence type="ECO:0000259" key="1">
    <source>
        <dbReference type="Pfam" id="PF18426"/>
    </source>
</evidence>
<dbReference type="Proteomes" id="UP000477739">
    <property type="component" value="Unassembled WGS sequence"/>
</dbReference>
<protein>
    <recommendedName>
        <fullName evidence="5">Tle cognate immunity protein 4 C-terminal domain-containing protein</fullName>
    </recommendedName>
</protein>
<name>A0A6L6IFV3_9ENTR</name>
<dbReference type="InterPro" id="IPR041290">
    <property type="entry name" value="Tli4_C"/>
</dbReference>
<dbReference type="Pfam" id="PF18443">
    <property type="entry name" value="Tli4_N"/>
    <property type="match status" value="1"/>
</dbReference>
<feature type="domain" description="Tle cognate immunity protein 4 C-terminal" evidence="1">
    <location>
        <begin position="172"/>
        <end position="333"/>
    </location>
</feature>
<gene>
    <name evidence="3" type="ORF">GJV78_05160</name>
</gene>
<feature type="domain" description="Tle cognate immunity protein 4 N-terminal" evidence="2">
    <location>
        <begin position="10"/>
        <end position="168"/>
    </location>
</feature>
<accession>A0A6L6IFV3</accession>
<evidence type="ECO:0000313" key="4">
    <source>
        <dbReference type="Proteomes" id="UP000477739"/>
    </source>
</evidence>
<evidence type="ECO:0008006" key="5">
    <source>
        <dbReference type="Google" id="ProtNLM"/>
    </source>
</evidence>
<evidence type="ECO:0000313" key="3">
    <source>
        <dbReference type="EMBL" id="MTH45661.1"/>
    </source>
</evidence>
<dbReference type="AlphaFoldDB" id="A0A6L6IFV3"/>
<sequence>MTENLFFRTRPQCIGRYLIDVPESFNNQRRDMVFIDEFKIESKPQYRPAFEQRVQRREKELVDSINNPGNKPETAPYVKEIIHLQNGRGIIFDHNIPGTPDNYRQLEAHIYSNEISFVIKTDIRDFTDERHKKKKAQYIAGGFTEENVNNKSAKLAALKSLISRLSGRQDEDIPTGKGLCIPNGFIRDDGYKHKEQVTFSYKNDDFIFWLYMSNEINDPDDTLFNRSAQINEVLKQSQTMYSIRKKAFSPGGIPVQEWLFGDVKESYAPAPGEKDKVAVYHFKLEANEAVSSAEKPVLSIGLSSERTRTTTYSQTQMIEIWDRLVGTLRYRPGTF</sequence>
<proteinExistence type="predicted"/>
<evidence type="ECO:0000259" key="2">
    <source>
        <dbReference type="Pfam" id="PF18443"/>
    </source>
</evidence>
<dbReference type="EMBL" id="WMJZ01000005">
    <property type="protein sequence ID" value="MTH45661.1"/>
    <property type="molecule type" value="Genomic_DNA"/>
</dbReference>
<organism evidence="3 4">
    <name type="scientific">Intestinirhabdus alba</name>
    <dbReference type="NCBI Taxonomy" id="2899544"/>
    <lineage>
        <taxon>Bacteria</taxon>
        <taxon>Pseudomonadati</taxon>
        <taxon>Pseudomonadota</taxon>
        <taxon>Gammaproteobacteria</taxon>
        <taxon>Enterobacterales</taxon>
        <taxon>Enterobacteriaceae</taxon>
        <taxon>Intestinirhabdus</taxon>
    </lineage>
</organism>
<dbReference type="InterPro" id="IPR040761">
    <property type="entry name" value="Tli4_N"/>
</dbReference>